<proteinExistence type="predicted"/>
<protein>
    <recommendedName>
        <fullName evidence="2">CCHC-type domain-containing protein</fullName>
    </recommendedName>
</protein>
<keyword evidence="1" id="KW-0479">Metal-binding</keyword>
<comment type="caution">
    <text evidence="3">The sequence shown here is derived from an EMBL/GenBank/DDBJ whole genome shotgun (WGS) entry which is preliminary data.</text>
</comment>
<reference evidence="3" key="1">
    <citation type="submission" date="2018-05" db="EMBL/GenBank/DDBJ databases">
        <title>Draft genome of Mucuna pruriens seed.</title>
        <authorList>
            <person name="Nnadi N.E."/>
            <person name="Vos R."/>
            <person name="Hasami M.H."/>
            <person name="Devisetty U.K."/>
            <person name="Aguiy J.C."/>
        </authorList>
    </citation>
    <scope>NUCLEOTIDE SEQUENCE [LARGE SCALE GENOMIC DNA]</scope>
    <source>
        <strain evidence="3">JCA_2017</strain>
    </source>
</reference>
<keyword evidence="1" id="KW-0863">Zinc-finger</keyword>
<keyword evidence="1" id="KW-0862">Zinc</keyword>
<feature type="domain" description="CCHC-type" evidence="2">
    <location>
        <begin position="8"/>
        <end position="23"/>
    </location>
</feature>
<dbReference type="EMBL" id="QJKJ01014862">
    <property type="protein sequence ID" value="RDX63499.1"/>
    <property type="molecule type" value="Genomic_DNA"/>
</dbReference>
<dbReference type="InterPro" id="IPR001878">
    <property type="entry name" value="Znf_CCHC"/>
</dbReference>
<organism evidence="3 4">
    <name type="scientific">Mucuna pruriens</name>
    <name type="common">Velvet bean</name>
    <name type="synonym">Dolichos pruriens</name>
    <dbReference type="NCBI Taxonomy" id="157652"/>
    <lineage>
        <taxon>Eukaryota</taxon>
        <taxon>Viridiplantae</taxon>
        <taxon>Streptophyta</taxon>
        <taxon>Embryophyta</taxon>
        <taxon>Tracheophyta</taxon>
        <taxon>Spermatophyta</taxon>
        <taxon>Magnoliopsida</taxon>
        <taxon>eudicotyledons</taxon>
        <taxon>Gunneridae</taxon>
        <taxon>Pentapetalae</taxon>
        <taxon>rosids</taxon>
        <taxon>fabids</taxon>
        <taxon>Fabales</taxon>
        <taxon>Fabaceae</taxon>
        <taxon>Papilionoideae</taxon>
        <taxon>50 kb inversion clade</taxon>
        <taxon>NPAAA clade</taxon>
        <taxon>indigoferoid/millettioid clade</taxon>
        <taxon>Phaseoleae</taxon>
        <taxon>Mucuna</taxon>
    </lineage>
</organism>
<keyword evidence="4" id="KW-1185">Reference proteome</keyword>
<feature type="non-terminal residue" evidence="3">
    <location>
        <position position="1"/>
    </location>
</feature>
<evidence type="ECO:0000313" key="4">
    <source>
        <dbReference type="Proteomes" id="UP000257109"/>
    </source>
</evidence>
<dbReference type="GO" id="GO:0003676">
    <property type="term" value="F:nucleic acid binding"/>
    <property type="evidence" value="ECO:0007669"/>
    <property type="project" value="InterPro"/>
</dbReference>
<evidence type="ECO:0000313" key="3">
    <source>
        <dbReference type="EMBL" id="RDX63499.1"/>
    </source>
</evidence>
<dbReference type="PROSITE" id="PS50158">
    <property type="entry name" value="ZF_CCHC"/>
    <property type="match status" value="1"/>
</dbReference>
<dbReference type="Proteomes" id="UP000257109">
    <property type="component" value="Unassembled WGS sequence"/>
</dbReference>
<name>A0A371EBX7_MUCPR</name>
<evidence type="ECO:0000259" key="2">
    <source>
        <dbReference type="PROSITE" id="PS50158"/>
    </source>
</evidence>
<evidence type="ECO:0000256" key="1">
    <source>
        <dbReference type="PROSITE-ProRule" id="PRU00047"/>
    </source>
</evidence>
<dbReference type="AlphaFoldDB" id="A0A371EBX7"/>
<dbReference type="GO" id="GO:0008270">
    <property type="term" value="F:zinc ion binding"/>
    <property type="evidence" value="ECO:0007669"/>
    <property type="project" value="UniProtKB-KW"/>
</dbReference>
<gene>
    <name evidence="3" type="ORF">CR513_58067</name>
</gene>
<sequence>MSIKREVKCWKCVKVGHYTNKCRVMQKINQLEDGTLKKNLLNILINSDHEETSSEELEEFEDNLELEQIETLSTSSSSSEEEDGYYLGARLCNCNDCKTISTLTKDQTFVLINIIDKLEESLLKDEFIRQLNYLIIKDENSRKEINLGSYTVKDLQVKIKTLKQEIQPLKTNDIALEYRMLELEGKKLVKKQKRKKK</sequence>
<accession>A0A371EBX7</accession>